<organism evidence="1">
    <name type="scientific">Rhizophora mucronata</name>
    <name type="common">Asiatic mangrove</name>
    <dbReference type="NCBI Taxonomy" id="61149"/>
    <lineage>
        <taxon>Eukaryota</taxon>
        <taxon>Viridiplantae</taxon>
        <taxon>Streptophyta</taxon>
        <taxon>Embryophyta</taxon>
        <taxon>Tracheophyta</taxon>
        <taxon>Spermatophyta</taxon>
        <taxon>Magnoliopsida</taxon>
        <taxon>eudicotyledons</taxon>
        <taxon>Gunneridae</taxon>
        <taxon>Pentapetalae</taxon>
        <taxon>rosids</taxon>
        <taxon>fabids</taxon>
        <taxon>Malpighiales</taxon>
        <taxon>Rhizophoraceae</taxon>
        <taxon>Rhizophora</taxon>
    </lineage>
</organism>
<name>A0A2P2K6S2_RHIMU</name>
<protein>
    <submittedName>
        <fullName evidence="1">Uncharacterized protein</fullName>
    </submittedName>
</protein>
<evidence type="ECO:0000313" key="1">
    <source>
        <dbReference type="EMBL" id="MBX01425.1"/>
    </source>
</evidence>
<accession>A0A2P2K6S2</accession>
<dbReference type="EMBL" id="GGEC01020941">
    <property type="protein sequence ID" value="MBX01425.1"/>
    <property type="molecule type" value="Transcribed_RNA"/>
</dbReference>
<reference evidence="1" key="1">
    <citation type="submission" date="2018-02" db="EMBL/GenBank/DDBJ databases">
        <title>Rhizophora mucronata_Transcriptome.</title>
        <authorList>
            <person name="Meera S.P."/>
            <person name="Sreeshan A."/>
            <person name="Augustine A."/>
        </authorList>
    </citation>
    <scope>NUCLEOTIDE SEQUENCE</scope>
    <source>
        <tissue evidence="1">Leaf</tissue>
    </source>
</reference>
<dbReference type="AlphaFoldDB" id="A0A2P2K6S2"/>
<sequence>MNHLPKPAISNVLKLNSQVTRQTTRINLTK</sequence>
<proteinExistence type="predicted"/>